<dbReference type="Proteomes" id="UP000887565">
    <property type="component" value="Unplaced"/>
</dbReference>
<reference evidence="2" key="1">
    <citation type="submission" date="2022-11" db="UniProtKB">
        <authorList>
            <consortium name="WormBaseParasite"/>
        </authorList>
    </citation>
    <scope>IDENTIFICATION</scope>
</reference>
<accession>A0A915HIN4</accession>
<organism evidence="1 2">
    <name type="scientific">Romanomermis culicivorax</name>
    <name type="common">Nematode worm</name>
    <dbReference type="NCBI Taxonomy" id="13658"/>
    <lineage>
        <taxon>Eukaryota</taxon>
        <taxon>Metazoa</taxon>
        <taxon>Ecdysozoa</taxon>
        <taxon>Nematoda</taxon>
        <taxon>Enoplea</taxon>
        <taxon>Dorylaimia</taxon>
        <taxon>Mermithida</taxon>
        <taxon>Mermithoidea</taxon>
        <taxon>Mermithidae</taxon>
        <taxon>Romanomermis</taxon>
    </lineage>
</organism>
<dbReference type="AlphaFoldDB" id="A0A915HIN4"/>
<keyword evidence="1" id="KW-1185">Reference proteome</keyword>
<evidence type="ECO:0000313" key="1">
    <source>
        <dbReference type="Proteomes" id="UP000887565"/>
    </source>
</evidence>
<proteinExistence type="predicted"/>
<dbReference type="WBParaSite" id="nRc.2.0.1.t01186-RA">
    <property type="protein sequence ID" value="nRc.2.0.1.t01186-RA"/>
    <property type="gene ID" value="nRc.2.0.1.g01186"/>
</dbReference>
<name>A0A915HIN4_ROMCU</name>
<evidence type="ECO:0000313" key="2">
    <source>
        <dbReference type="WBParaSite" id="nRc.2.0.1.t01186-RA"/>
    </source>
</evidence>
<protein>
    <submittedName>
        <fullName evidence="2">Uncharacterized protein</fullName>
    </submittedName>
</protein>
<sequence>SRCHFQCFPARPDQGIRIYTDLSTKNSSDLKVHIIMGGELQQEIADLHMSQSENNKTRLLYKKGQQINDSGDDLCPRRNVGDFDNPGSGCSGHHGVGCREGEEGCSDYYSGHHTDSIANDTVCGHDSWHRPCGGMMRCTFGFESVKADWFRAKEWAAEP</sequence>